<feature type="transmembrane region" description="Helical" evidence="10">
    <location>
        <begin position="641"/>
        <end position="659"/>
    </location>
</feature>
<dbReference type="Proteomes" id="UP000076154">
    <property type="component" value="Unassembled WGS sequence"/>
</dbReference>
<evidence type="ECO:0000259" key="12">
    <source>
        <dbReference type="Pfam" id="PF20152"/>
    </source>
</evidence>
<evidence type="ECO:0000256" key="4">
    <source>
        <dbReference type="ARBA" id="ARBA00022617"/>
    </source>
</evidence>
<feature type="transmembrane region" description="Helical" evidence="10">
    <location>
        <begin position="780"/>
        <end position="801"/>
    </location>
</feature>
<dbReference type="InterPro" id="IPR002401">
    <property type="entry name" value="Cyt_P450_E_grp-I"/>
</dbReference>
<dbReference type="Pfam" id="PF00067">
    <property type="entry name" value="p450"/>
    <property type="match status" value="1"/>
</dbReference>
<dbReference type="OrthoDB" id="2789670at2759"/>
<dbReference type="STRING" id="39966.A0A369J858"/>
<dbReference type="PROSITE" id="PS00086">
    <property type="entry name" value="CYTOCHROME_P450"/>
    <property type="match status" value="1"/>
</dbReference>
<keyword evidence="14" id="KW-1185">Reference proteome</keyword>
<evidence type="ECO:0000256" key="11">
    <source>
        <dbReference type="SAM" id="SignalP"/>
    </source>
</evidence>
<feature type="transmembrane region" description="Helical" evidence="10">
    <location>
        <begin position="671"/>
        <end position="692"/>
    </location>
</feature>
<dbReference type="GO" id="GO:0016705">
    <property type="term" value="F:oxidoreductase activity, acting on paired donors, with incorporation or reduction of molecular oxygen"/>
    <property type="evidence" value="ECO:0007669"/>
    <property type="project" value="InterPro"/>
</dbReference>
<proteinExistence type="inferred from homology"/>
<evidence type="ECO:0000256" key="8">
    <source>
        <dbReference type="ARBA" id="ARBA00023033"/>
    </source>
</evidence>
<comment type="pathway">
    <text evidence="2">Secondary metabolite biosynthesis.</text>
</comment>
<comment type="caution">
    <text evidence="13">The sequence shown here is derived from an EMBL/GenBank/DDBJ whole genome shotgun (WGS) entry which is preliminary data.</text>
</comment>
<dbReference type="EMBL" id="LUEZ02000146">
    <property type="protein sequence ID" value="RDB15644.1"/>
    <property type="molecule type" value="Genomic_DNA"/>
</dbReference>
<dbReference type="GO" id="GO:0005506">
    <property type="term" value="F:iron ion binding"/>
    <property type="evidence" value="ECO:0007669"/>
    <property type="project" value="InterPro"/>
</dbReference>
<keyword evidence="11" id="KW-0732">Signal</keyword>
<accession>A0A369J858</accession>
<dbReference type="InterPro" id="IPR045339">
    <property type="entry name" value="DUF6534"/>
</dbReference>
<organism evidence="13 14">
    <name type="scientific">Hypsizygus marmoreus</name>
    <name type="common">White beech mushroom</name>
    <name type="synonym">Agaricus marmoreus</name>
    <dbReference type="NCBI Taxonomy" id="39966"/>
    <lineage>
        <taxon>Eukaryota</taxon>
        <taxon>Fungi</taxon>
        <taxon>Dikarya</taxon>
        <taxon>Basidiomycota</taxon>
        <taxon>Agaricomycotina</taxon>
        <taxon>Agaricomycetes</taxon>
        <taxon>Agaricomycetidae</taxon>
        <taxon>Agaricales</taxon>
        <taxon>Tricholomatineae</taxon>
        <taxon>Lyophyllaceae</taxon>
        <taxon>Hypsizygus</taxon>
    </lineage>
</organism>
<feature type="transmembrane region" description="Helical" evidence="10">
    <location>
        <begin position="707"/>
        <end position="731"/>
    </location>
</feature>
<keyword evidence="10" id="KW-1133">Transmembrane helix</keyword>
<evidence type="ECO:0000256" key="9">
    <source>
        <dbReference type="PIRSR" id="PIRSR602401-1"/>
    </source>
</evidence>
<evidence type="ECO:0000256" key="2">
    <source>
        <dbReference type="ARBA" id="ARBA00005179"/>
    </source>
</evidence>
<dbReference type="InterPro" id="IPR017972">
    <property type="entry name" value="Cyt_P450_CS"/>
</dbReference>
<keyword evidence="8" id="KW-0503">Monooxygenase</keyword>
<feature type="domain" description="DUF6534" evidence="12">
    <location>
        <begin position="719"/>
        <end position="805"/>
    </location>
</feature>
<feature type="transmembrane region" description="Helical" evidence="10">
    <location>
        <begin position="568"/>
        <end position="588"/>
    </location>
</feature>
<dbReference type="CDD" id="cd11065">
    <property type="entry name" value="CYP64-like"/>
    <property type="match status" value="1"/>
</dbReference>
<evidence type="ECO:0000256" key="10">
    <source>
        <dbReference type="SAM" id="Phobius"/>
    </source>
</evidence>
<keyword evidence="4 9" id="KW-0349">Heme</keyword>
<dbReference type="PRINTS" id="PR00463">
    <property type="entry name" value="EP450I"/>
</dbReference>
<evidence type="ECO:0000313" key="13">
    <source>
        <dbReference type="EMBL" id="RDB15644.1"/>
    </source>
</evidence>
<evidence type="ECO:0000256" key="3">
    <source>
        <dbReference type="ARBA" id="ARBA00010617"/>
    </source>
</evidence>
<dbReference type="SUPFAM" id="SSF48264">
    <property type="entry name" value="Cytochrome P450"/>
    <property type="match status" value="1"/>
</dbReference>
<protein>
    <submittedName>
        <fullName evidence="13">O-methylsterigmatocystin oxidoreductase</fullName>
    </submittedName>
</protein>
<feature type="binding site" description="axial binding residue" evidence="9">
    <location>
        <position position="436"/>
    </location>
    <ligand>
        <name>heme</name>
        <dbReference type="ChEBI" id="CHEBI:30413"/>
    </ligand>
    <ligandPart>
        <name>Fe</name>
        <dbReference type="ChEBI" id="CHEBI:18248"/>
    </ligandPart>
</feature>
<keyword evidence="7 9" id="KW-0408">Iron</keyword>
<gene>
    <name evidence="13" type="primary">ordA_8</name>
    <name evidence="13" type="ORF">Hypma_004025</name>
</gene>
<dbReference type="AlphaFoldDB" id="A0A369J858"/>
<keyword evidence="10" id="KW-0812">Transmembrane</keyword>
<dbReference type="GO" id="GO:0020037">
    <property type="term" value="F:heme binding"/>
    <property type="evidence" value="ECO:0007669"/>
    <property type="project" value="InterPro"/>
</dbReference>
<dbReference type="PANTHER" id="PTHR46300:SF7">
    <property type="entry name" value="P450, PUTATIVE (EUROFUNG)-RELATED"/>
    <property type="match status" value="1"/>
</dbReference>
<evidence type="ECO:0000256" key="1">
    <source>
        <dbReference type="ARBA" id="ARBA00001971"/>
    </source>
</evidence>
<feature type="chain" id="PRO_5016934383" evidence="11">
    <location>
        <begin position="18"/>
        <end position="866"/>
    </location>
</feature>
<evidence type="ECO:0000313" key="14">
    <source>
        <dbReference type="Proteomes" id="UP000076154"/>
    </source>
</evidence>
<dbReference type="GO" id="GO:0004497">
    <property type="term" value="F:monooxygenase activity"/>
    <property type="evidence" value="ECO:0007669"/>
    <property type="project" value="UniProtKB-KW"/>
</dbReference>
<name>A0A369J858_HYPMA</name>
<reference evidence="13" key="1">
    <citation type="submission" date="2018-04" db="EMBL/GenBank/DDBJ databases">
        <title>Whole genome sequencing of Hypsizygus marmoreus.</title>
        <authorList>
            <person name="Choi I.-G."/>
            <person name="Min B."/>
            <person name="Kim J.-G."/>
            <person name="Kim S."/>
            <person name="Oh Y.-L."/>
            <person name="Kong W.-S."/>
            <person name="Park H."/>
            <person name="Jeong J."/>
            <person name="Song E.-S."/>
        </authorList>
    </citation>
    <scope>NUCLEOTIDE SEQUENCE [LARGE SCALE GENOMIC DNA]</scope>
    <source>
        <strain evidence="13">51987-8</strain>
    </source>
</reference>
<feature type="transmembrane region" description="Helical" evidence="10">
    <location>
        <begin position="600"/>
        <end position="621"/>
    </location>
</feature>
<evidence type="ECO:0000256" key="7">
    <source>
        <dbReference type="ARBA" id="ARBA00023004"/>
    </source>
</evidence>
<feature type="signal peptide" evidence="11">
    <location>
        <begin position="1"/>
        <end position="17"/>
    </location>
</feature>
<dbReference type="InParanoid" id="A0A369J858"/>
<dbReference type="InterPro" id="IPR050364">
    <property type="entry name" value="Cytochrome_P450_fung"/>
</dbReference>
<dbReference type="Pfam" id="PF20152">
    <property type="entry name" value="DUF6534"/>
    <property type="match status" value="1"/>
</dbReference>
<evidence type="ECO:0000256" key="5">
    <source>
        <dbReference type="ARBA" id="ARBA00022723"/>
    </source>
</evidence>
<dbReference type="PANTHER" id="PTHR46300">
    <property type="entry name" value="P450, PUTATIVE (EUROFUNG)-RELATED-RELATED"/>
    <property type="match status" value="1"/>
</dbReference>
<dbReference type="PRINTS" id="PR00385">
    <property type="entry name" value="P450"/>
</dbReference>
<feature type="transmembrane region" description="Helical" evidence="10">
    <location>
        <begin position="751"/>
        <end position="774"/>
    </location>
</feature>
<evidence type="ECO:0000256" key="6">
    <source>
        <dbReference type="ARBA" id="ARBA00023002"/>
    </source>
</evidence>
<dbReference type="InterPro" id="IPR001128">
    <property type="entry name" value="Cyt_P450"/>
</dbReference>
<keyword evidence="5 9" id="KW-0479">Metal-binding</keyword>
<keyword evidence="6" id="KW-0560">Oxidoreductase</keyword>
<keyword evidence="10" id="KW-0472">Membrane</keyword>
<comment type="cofactor">
    <cofactor evidence="1 9">
        <name>heme</name>
        <dbReference type="ChEBI" id="CHEBI:30413"/>
    </cofactor>
</comment>
<dbReference type="InterPro" id="IPR036396">
    <property type="entry name" value="Cyt_P450_sf"/>
</dbReference>
<comment type="similarity">
    <text evidence="3">Belongs to the cytochrome P450 family.</text>
</comment>
<sequence length="866" mass="96512">MFSWQAFLPLALVFGIAFYVRRRAPFPPGPRGVPLLGVAREHPKTEFWKTYAEWGRKYGNKGLISFHVLGRRMIVINSAAVAEDLLVRRSAVYSDRPFPPMAGQLMNRQKSMFYISYNSRFKTYRKLMHQAFNAVATQSYWNIQELEARVLVNNLIRTPAKLSEHIRRNAAGVIMKIAYGYTINEDDDHFVALAEESMRVGSLAGAPGFWLVDSFPILRFLPDWFPGAGFKKQAKLWSHQLYTQSLEPIEFVKHEIQSGNAIQSFTSSLLIGDDGEPVSPAEEDLVLWTSGALYAGGADTTVSAVKTFFFVMMQYPEIQLRAQKEIDTYLGDESHLPTLKDSASLPYLACVLKEILRWGTVSPLGLFHCTSVDDYYSGYYIPAKTPVIPNIWAMMHDEAVYPEPFRFDPGRFMEQPNHLPQRDPRELAFGFGRRICPGQYIAESSMFIQMATALSTLDIAKPTDANGQVIEQNVGFTTGIVSHIKPFTCSITVRAPLRMALVQQDVAARVFFHSGHLRTLSGQQRGASREILIANGVVHQKSANPRRNIYVMSAFVFNPHGSLGAIEIGVIISSFLFGIVTVQVFVYFARFPEDRKWLKALVIIVWLLELGDTVSGCHVVYTMTITDFGHAERFLKPIDSLGVAMVFSAFVGPIVQAFFAERLRILSGKLYLPVICWSLSCVRLVASLLGAAEGFATKSLADYEKTWLWLLISLLSVGACVDVLVAASLCFYLTRRKSESLKGTTGIINKLILYTIQTGLLTSIAAVAMLISLVAMENNLIWISIFMFMAQLFSNSLLASLNARAVLRSSNPIEISSNLGELGGPVGRLSRSSGFNHVPVALQMNTFTEALDDKNAKSDLPHQLHV</sequence>
<dbReference type="Gene3D" id="1.10.630.10">
    <property type="entry name" value="Cytochrome P450"/>
    <property type="match status" value="1"/>
</dbReference>